<dbReference type="EMBL" id="JALJOV010000458">
    <property type="protein sequence ID" value="KAK9863540.1"/>
    <property type="molecule type" value="Genomic_DNA"/>
</dbReference>
<organism evidence="1 2">
    <name type="scientific">Apatococcus fuscideae</name>
    <dbReference type="NCBI Taxonomy" id="2026836"/>
    <lineage>
        <taxon>Eukaryota</taxon>
        <taxon>Viridiplantae</taxon>
        <taxon>Chlorophyta</taxon>
        <taxon>core chlorophytes</taxon>
        <taxon>Trebouxiophyceae</taxon>
        <taxon>Chlorellales</taxon>
        <taxon>Chlorellaceae</taxon>
        <taxon>Apatococcus</taxon>
    </lineage>
</organism>
<dbReference type="AlphaFoldDB" id="A0AAW1T4J5"/>
<proteinExistence type="predicted"/>
<dbReference type="PANTHER" id="PTHR20961">
    <property type="entry name" value="GLYCOSYLTRANSFERASE"/>
    <property type="match status" value="1"/>
</dbReference>
<dbReference type="InterPro" id="IPR007657">
    <property type="entry name" value="Glycosyltransferase_61"/>
</dbReference>
<accession>A0AAW1T4J5</accession>
<protein>
    <recommendedName>
        <fullName evidence="3">Glycosyltransferase</fullName>
    </recommendedName>
</protein>
<comment type="caution">
    <text evidence="1">The sequence shown here is derived from an EMBL/GenBank/DDBJ whole genome shotgun (WGS) entry which is preliminary data.</text>
</comment>
<sequence>AMKINPKRRPDVVKVTFLIRFKSRRFNNIVEIVDRCNHWQPQAPGLVPECSTIDITPDMPFPEILEEMQRTDILVAQHGSGLVNAWLLPAGAAIVEMHGSPPWISWPAQRDLKYDRYYDCLRGPKTSCCTSKALPARRRPPWKHQWKGGWRMAGIVMSAPTGT</sequence>
<name>A0AAW1T4J5_9CHLO</name>
<dbReference type="GO" id="GO:0016757">
    <property type="term" value="F:glycosyltransferase activity"/>
    <property type="evidence" value="ECO:0007669"/>
    <property type="project" value="InterPro"/>
</dbReference>
<dbReference type="Proteomes" id="UP001485043">
    <property type="component" value="Unassembled WGS sequence"/>
</dbReference>
<evidence type="ECO:0000313" key="1">
    <source>
        <dbReference type="EMBL" id="KAK9863540.1"/>
    </source>
</evidence>
<reference evidence="1 2" key="1">
    <citation type="journal article" date="2024" name="Nat. Commun.">
        <title>Phylogenomics reveals the evolutionary origins of lichenization in chlorophyte algae.</title>
        <authorList>
            <person name="Puginier C."/>
            <person name="Libourel C."/>
            <person name="Otte J."/>
            <person name="Skaloud P."/>
            <person name="Haon M."/>
            <person name="Grisel S."/>
            <person name="Petersen M."/>
            <person name="Berrin J.G."/>
            <person name="Delaux P.M."/>
            <person name="Dal Grande F."/>
            <person name="Keller J."/>
        </authorList>
    </citation>
    <scope>NUCLEOTIDE SEQUENCE [LARGE SCALE GENOMIC DNA]</scope>
    <source>
        <strain evidence="1 2">SAG 2523</strain>
    </source>
</reference>
<gene>
    <name evidence="1" type="ORF">WJX84_000017</name>
</gene>
<keyword evidence="2" id="KW-1185">Reference proteome</keyword>
<feature type="non-terminal residue" evidence="1">
    <location>
        <position position="1"/>
    </location>
</feature>
<evidence type="ECO:0000313" key="2">
    <source>
        <dbReference type="Proteomes" id="UP001485043"/>
    </source>
</evidence>
<evidence type="ECO:0008006" key="3">
    <source>
        <dbReference type="Google" id="ProtNLM"/>
    </source>
</evidence>